<reference evidence="8 9" key="1">
    <citation type="submission" date="2023-07" db="EMBL/GenBank/DDBJ databases">
        <title>Functional and genomic diversity of the sorghum phyllosphere microbiome.</title>
        <authorList>
            <person name="Shade A."/>
        </authorList>
    </citation>
    <scope>NUCLEOTIDE SEQUENCE [LARGE SCALE GENOMIC DNA]</scope>
    <source>
        <strain evidence="8 9">SORGH_AS_1207</strain>
    </source>
</reference>
<dbReference type="PANTHER" id="PTHR43133:SF8">
    <property type="entry name" value="RNA POLYMERASE SIGMA FACTOR HI_1459-RELATED"/>
    <property type="match status" value="1"/>
</dbReference>
<dbReference type="SUPFAM" id="SSF88659">
    <property type="entry name" value="Sigma3 and sigma4 domains of RNA polymerase sigma factors"/>
    <property type="match status" value="1"/>
</dbReference>
<dbReference type="RefSeq" id="WP_307486074.1">
    <property type="nucleotide sequence ID" value="NZ_JAUTBF010000001.1"/>
</dbReference>
<dbReference type="InterPro" id="IPR039425">
    <property type="entry name" value="RNA_pol_sigma-70-like"/>
</dbReference>
<dbReference type="InterPro" id="IPR013324">
    <property type="entry name" value="RNA_pol_sigma_r3/r4-like"/>
</dbReference>
<dbReference type="Pfam" id="PF04542">
    <property type="entry name" value="Sigma70_r2"/>
    <property type="match status" value="1"/>
</dbReference>
<accession>A0ABU0TY81</accession>
<feature type="domain" description="RNA polymerase sigma-70 region 2" evidence="6">
    <location>
        <begin position="23"/>
        <end position="80"/>
    </location>
</feature>
<evidence type="ECO:0000256" key="2">
    <source>
        <dbReference type="ARBA" id="ARBA00023015"/>
    </source>
</evidence>
<evidence type="ECO:0000256" key="5">
    <source>
        <dbReference type="ARBA" id="ARBA00023163"/>
    </source>
</evidence>
<name>A0ABU0TY81_MICTR</name>
<keyword evidence="3" id="KW-0731">Sigma factor</keyword>
<keyword evidence="2" id="KW-0805">Transcription regulation</keyword>
<protein>
    <submittedName>
        <fullName evidence="8">RNA polymerase sigma factor (Sigma-70 family)</fullName>
    </submittedName>
</protein>
<dbReference type="PANTHER" id="PTHR43133">
    <property type="entry name" value="RNA POLYMERASE ECF-TYPE SIGMA FACTO"/>
    <property type="match status" value="1"/>
</dbReference>
<evidence type="ECO:0000256" key="1">
    <source>
        <dbReference type="ARBA" id="ARBA00010641"/>
    </source>
</evidence>
<organism evidence="8 9">
    <name type="scientific">Microbacterium trichothecenolyticum</name>
    <name type="common">Aureobacterium trichothecenolyticum</name>
    <dbReference type="NCBI Taxonomy" id="69370"/>
    <lineage>
        <taxon>Bacteria</taxon>
        <taxon>Bacillati</taxon>
        <taxon>Actinomycetota</taxon>
        <taxon>Actinomycetes</taxon>
        <taxon>Micrococcales</taxon>
        <taxon>Microbacteriaceae</taxon>
        <taxon>Microbacterium</taxon>
    </lineage>
</organism>
<evidence type="ECO:0000256" key="4">
    <source>
        <dbReference type="ARBA" id="ARBA00023125"/>
    </source>
</evidence>
<dbReference type="Gene3D" id="1.10.1740.10">
    <property type="match status" value="1"/>
</dbReference>
<evidence type="ECO:0000313" key="8">
    <source>
        <dbReference type="EMBL" id="MDQ1124611.1"/>
    </source>
</evidence>
<dbReference type="Pfam" id="PF08281">
    <property type="entry name" value="Sigma70_r4_2"/>
    <property type="match status" value="1"/>
</dbReference>
<dbReference type="Gene3D" id="1.10.10.10">
    <property type="entry name" value="Winged helix-like DNA-binding domain superfamily/Winged helix DNA-binding domain"/>
    <property type="match status" value="1"/>
</dbReference>
<dbReference type="InterPro" id="IPR007627">
    <property type="entry name" value="RNA_pol_sigma70_r2"/>
</dbReference>
<dbReference type="SUPFAM" id="SSF88946">
    <property type="entry name" value="Sigma2 domain of RNA polymerase sigma factors"/>
    <property type="match status" value="1"/>
</dbReference>
<gene>
    <name evidence="8" type="ORF">QE412_003184</name>
</gene>
<keyword evidence="4" id="KW-0238">DNA-binding</keyword>
<dbReference type="NCBIfam" id="TIGR02937">
    <property type="entry name" value="sigma70-ECF"/>
    <property type="match status" value="1"/>
</dbReference>
<keyword evidence="5" id="KW-0804">Transcription</keyword>
<dbReference type="InterPro" id="IPR013249">
    <property type="entry name" value="RNA_pol_sigma70_r4_t2"/>
</dbReference>
<comment type="caution">
    <text evidence="8">The sequence shown here is derived from an EMBL/GenBank/DDBJ whole genome shotgun (WGS) entry which is preliminary data.</text>
</comment>
<proteinExistence type="inferred from homology"/>
<dbReference type="EMBL" id="JAUTBF010000001">
    <property type="protein sequence ID" value="MDQ1124611.1"/>
    <property type="molecule type" value="Genomic_DNA"/>
</dbReference>
<dbReference type="Proteomes" id="UP001226691">
    <property type="component" value="Unassembled WGS sequence"/>
</dbReference>
<dbReference type="InterPro" id="IPR036388">
    <property type="entry name" value="WH-like_DNA-bd_sf"/>
</dbReference>
<feature type="domain" description="RNA polymerase sigma factor 70 region 4 type 2" evidence="7">
    <location>
        <begin position="107"/>
        <end position="158"/>
    </location>
</feature>
<evidence type="ECO:0000313" key="9">
    <source>
        <dbReference type="Proteomes" id="UP001226691"/>
    </source>
</evidence>
<evidence type="ECO:0000256" key="3">
    <source>
        <dbReference type="ARBA" id="ARBA00023082"/>
    </source>
</evidence>
<dbReference type="InterPro" id="IPR013325">
    <property type="entry name" value="RNA_pol_sigma_r2"/>
</dbReference>
<evidence type="ECO:0000259" key="7">
    <source>
        <dbReference type="Pfam" id="PF08281"/>
    </source>
</evidence>
<sequence length="167" mass="18770">MRRSAKDKSEARYLALVDEAALDVLRYLQRRMPTEAADLLNDALLVAWQKRARLPENVIDARMWLFGIARNLLRNGVRTEIRRSALNETLRAELTVTTAPPADDGAAIRDLIERLPPDVAEVITLVHWEGFSLADIARLQSVPSATVRGRYRRGKELLLSATSAARK</sequence>
<comment type="similarity">
    <text evidence="1">Belongs to the sigma-70 factor family. ECF subfamily.</text>
</comment>
<evidence type="ECO:0000259" key="6">
    <source>
        <dbReference type="Pfam" id="PF04542"/>
    </source>
</evidence>
<dbReference type="InterPro" id="IPR014284">
    <property type="entry name" value="RNA_pol_sigma-70_dom"/>
</dbReference>
<keyword evidence="9" id="KW-1185">Reference proteome</keyword>